<proteinExistence type="predicted"/>
<dbReference type="OrthoDB" id="2798231at2759"/>
<dbReference type="Gene3D" id="3.30.70.270">
    <property type="match status" value="2"/>
</dbReference>
<gene>
    <name evidence="3" type="ORF">GSI_12294</name>
</gene>
<reference evidence="3 4" key="1">
    <citation type="journal article" date="2015" name="Sci. Rep.">
        <title>Chromosome-level genome map provides insights into diverse defense mechanisms in the medicinal fungus Ganoderma sinense.</title>
        <authorList>
            <person name="Zhu Y."/>
            <person name="Xu J."/>
            <person name="Sun C."/>
            <person name="Zhou S."/>
            <person name="Xu H."/>
            <person name="Nelson D.R."/>
            <person name="Qian J."/>
            <person name="Song J."/>
            <person name="Luo H."/>
            <person name="Xiang L."/>
            <person name="Li Y."/>
            <person name="Xu Z."/>
            <person name="Ji A."/>
            <person name="Wang L."/>
            <person name="Lu S."/>
            <person name="Hayward A."/>
            <person name="Sun W."/>
            <person name="Li X."/>
            <person name="Schwartz D.C."/>
            <person name="Wang Y."/>
            <person name="Chen S."/>
        </authorList>
    </citation>
    <scope>NUCLEOTIDE SEQUENCE [LARGE SCALE GENOMIC DNA]</scope>
    <source>
        <strain evidence="3 4">ZZ0214-1</strain>
    </source>
</reference>
<dbReference type="AlphaFoldDB" id="A0A2G8RYE3"/>
<dbReference type="SUPFAM" id="SSF56672">
    <property type="entry name" value="DNA/RNA polymerases"/>
    <property type="match status" value="1"/>
</dbReference>
<dbReference type="Pfam" id="PF00078">
    <property type="entry name" value="RVT_1"/>
    <property type="match status" value="1"/>
</dbReference>
<evidence type="ECO:0000313" key="3">
    <source>
        <dbReference type="EMBL" id="PIL26536.1"/>
    </source>
</evidence>
<evidence type="ECO:0000259" key="1">
    <source>
        <dbReference type="Pfam" id="PF00078"/>
    </source>
</evidence>
<dbReference type="InterPro" id="IPR043502">
    <property type="entry name" value="DNA/RNA_pol_sf"/>
</dbReference>
<protein>
    <recommendedName>
        <fullName evidence="5">Reverse transcriptase domain-containing protein</fullName>
    </recommendedName>
</protein>
<evidence type="ECO:0000313" key="4">
    <source>
        <dbReference type="Proteomes" id="UP000230002"/>
    </source>
</evidence>
<dbReference type="InterPro" id="IPR043128">
    <property type="entry name" value="Rev_trsase/Diguanyl_cyclase"/>
</dbReference>
<dbReference type="Proteomes" id="UP000230002">
    <property type="component" value="Unassembled WGS sequence"/>
</dbReference>
<dbReference type="InterPro" id="IPR051320">
    <property type="entry name" value="Viral_Replic_Matur_Polypro"/>
</dbReference>
<dbReference type="FunFam" id="3.30.70.270:FF:000026">
    <property type="entry name" value="Transposon Ty3-G Gag-Pol polyprotein"/>
    <property type="match status" value="1"/>
</dbReference>
<accession>A0A2G8RYE3</accession>
<organism evidence="3 4">
    <name type="scientific">Ganoderma sinense ZZ0214-1</name>
    <dbReference type="NCBI Taxonomy" id="1077348"/>
    <lineage>
        <taxon>Eukaryota</taxon>
        <taxon>Fungi</taxon>
        <taxon>Dikarya</taxon>
        <taxon>Basidiomycota</taxon>
        <taxon>Agaricomycotina</taxon>
        <taxon>Agaricomycetes</taxon>
        <taxon>Polyporales</taxon>
        <taxon>Polyporaceae</taxon>
        <taxon>Ganoderma</taxon>
    </lineage>
</organism>
<feature type="domain" description="Reverse transcriptase/retrotransposon-derived protein RNase H-like" evidence="2">
    <location>
        <begin position="288"/>
        <end position="335"/>
    </location>
</feature>
<sequence length="336" mass="38773">MEIAIEQNKAKKEQTFEEMVPEQYRDFRDVFDEATFSTLPERRPYDHAIELTEDAKPYCGKLYPMTRDEQQALDAFLEENLSTGRIRQSKSPWGAPFFFVKKKIGKLRPVHDIRWGYNNIRIVEGDEEKAAFITNRGLYEPLVMFFGLTNSPATFQTMMNSVFQDLILRGKVIVYLDDIIICTSDLDEHRRIVRQVLQILRDNHLTCKPQKCEFETQETEYLGHIISPGKIRMDPGKIKGVTDWPIPTCKRDVQSFLGFANFYRRFIKDFSKIAGPLNRLTGLSEWTWTSEHQLAFEGIKHTITSAPVLAIPNDTDPFKVECDASNFAIGAELSQS</sequence>
<name>A0A2G8RYE3_9APHY</name>
<dbReference type="Pfam" id="PF17919">
    <property type="entry name" value="RT_RNaseH_2"/>
    <property type="match status" value="1"/>
</dbReference>
<dbReference type="STRING" id="1077348.A0A2G8RYE3"/>
<dbReference type="PANTHER" id="PTHR33064">
    <property type="entry name" value="POL PROTEIN"/>
    <property type="match status" value="1"/>
</dbReference>
<dbReference type="EMBL" id="AYKW01000045">
    <property type="protein sequence ID" value="PIL26536.1"/>
    <property type="molecule type" value="Genomic_DNA"/>
</dbReference>
<dbReference type="PANTHER" id="PTHR33064:SF37">
    <property type="entry name" value="RIBONUCLEASE H"/>
    <property type="match status" value="1"/>
</dbReference>
<comment type="caution">
    <text evidence="3">The sequence shown here is derived from an EMBL/GenBank/DDBJ whole genome shotgun (WGS) entry which is preliminary data.</text>
</comment>
<keyword evidence="4" id="KW-1185">Reference proteome</keyword>
<dbReference type="InterPro" id="IPR041577">
    <property type="entry name" value="RT_RNaseH_2"/>
</dbReference>
<dbReference type="CDD" id="cd01647">
    <property type="entry name" value="RT_LTR"/>
    <property type="match status" value="1"/>
</dbReference>
<dbReference type="FunFam" id="3.30.70.270:FF:000003">
    <property type="entry name" value="Transposon Ty3-G Gag-Pol polyprotein"/>
    <property type="match status" value="1"/>
</dbReference>
<evidence type="ECO:0000259" key="2">
    <source>
        <dbReference type="Pfam" id="PF17919"/>
    </source>
</evidence>
<dbReference type="InterPro" id="IPR000477">
    <property type="entry name" value="RT_dom"/>
</dbReference>
<evidence type="ECO:0008006" key="5">
    <source>
        <dbReference type="Google" id="ProtNLM"/>
    </source>
</evidence>
<feature type="domain" description="Reverse transcriptase" evidence="1">
    <location>
        <begin position="112"/>
        <end position="226"/>
    </location>
</feature>
<dbReference type="Gene3D" id="3.10.10.10">
    <property type="entry name" value="HIV Type 1 Reverse Transcriptase, subunit A, domain 1"/>
    <property type="match status" value="1"/>
</dbReference>